<evidence type="ECO:0000256" key="1">
    <source>
        <dbReference type="SAM" id="MobiDB-lite"/>
    </source>
</evidence>
<dbReference type="AlphaFoldDB" id="A0A4U7AVV0"/>
<organism evidence="2 3">
    <name type="scientific">Elsinoe australis</name>
    <dbReference type="NCBI Taxonomy" id="40998"/>
    <lineage>
        <taxon>Eukaryota</taxon>
        <taxon>Fungi</taxon>
        <taxon>Dikarya</taxon>
        <taxon>Ascomycota</taxon>
        <taxon>Pezizomycotina</taxon>
        <taxon>Dothideomycetes</taxon>
        <taxon>Dothideomycetidae</taxon>
        <taxon>Myriangiales</taxon>
        <taxon>Elsinoaceae</taxon>
        <taxon>Elsinoe</taxon>
    </lineage>
</organism>
<gene>
    <name evidence="2" type="ORF">C1H76_5579</name>
</gene>
<feature type="region of interest" description="Disordered" evidence="1">
    <location>
        <begin position="66"/>
        <end position="170"/>
    </location>
</feature>
<proteinExistence type="predicted"/>
<reference evidence="2 3" key="1">
    <citation type="submission" date="2018-02" db="EMBL/GenBank/DDBJ databases">
        <title>Draft genome sequences of Elsinoe sp., causing black scab on jojoba.</title>
        <authorList>
            <person name="Stodart B."/>
            <person name="Jeffress S."/>
            <person name="Ash G."/>
            <person name="Arun Chinnappa K."/>
        </authorList>
    </citation>
    <scope>NUCLEOTIDE SEQUENCE [LARGE SCALE GENOMIC DNA]</scope>
    <source>
        <strain evidence="2 3">Hillstone_2</strain>
    </source>
</reference>
<sequence>MPRKNINYIRRGFWKQHPGHWAENKGFTSLNPQQQAEAFKKWCLQHPNAQGIEPIKGVEYYDPVTGRSGKAGRQAFHDRQRAAQWARMQAAQSSNIRESTASGQASAQESSDQAASTSHPGSDQPIIKQEPISDTSDRSTTSPASAISAQPEAIATPTPEDRVDGRNGSASLPMSQAVVLFNPQHRVSNWLDRVSQPVVPAHSDASRKRSAAELDEEPSSESRKVRVTTLLDLPPSVPEAVEPTPLSVFDCGLLRDESELRLWSLGLQFRSWVTRVA</sequence>
<dbReference type="Proteomes" id="UP000308133">
    <property type="component" value="Unassembled WGS sequence"/>
</dbReference>
<name>A0A4U7AVV0_9PEZI</name>
<dbReference type="EMBL" id="PTQR01000068">
    <property type="protein sequence ID" value="TKX22289.1"/>
    <property type="molecule type" value="Genomic_DNA"/>
</dbReference>
<evidence type="ECO:0000313" key="2">
    <source>
        <dbReference type="EMBL" id="TKX22289.1"/>
    </source>
</evidence>
<protein>
    <submittedName>
        <fullName evidence="2">Uncharacterized protein</fullName>
    </submittedName>
</protein>
<comment type="caution">
    <text evidence="2">The sequence shown here is derived from an EMBL/GenBank/DDBJ whole genome shotgun (WGS) entry which is preliminary data.</text>
</comment>
<evidence type="ECO:0000313" key="3">
    <source>
        <dbReference type="Proteomes" id="UP000308133"/>
    </source>
</evidence>
<feature type="compositionally biased region" description="Low complexity" evidence="1">
    <location>
        <begin position="82"/>
        <end position="118"/>
    </location>
</feature>
<feature type="region of interest" description="Disordered" evidence="1">
    <location>
        <begin position="198"/>
        <end position="223"/>
    </location>
</feature>
<feature type="compositionally biased region" description="Polar residues" evidence="1">
    <location>
        <begin position="132"/>
        <end position="148"/>
    </location>
</feature>
<accession>A0A4U7AVV0</accession>